<evidence type="ECO:0000256" key="2">
    <source>
        <dbReference type="SAM" id="Phobius"/>
    </source>
</evidence>
<proteinExistence type="predicted"/>
<sequence length="89" mass="9717">MDSGLTIPILIALIVAVVVIIGVGRQRQFDTTKRGSKPGKGYHTLESNYSSGLGGNDATWQVPRDPQEYARRFVPGHARRGTDKKGHSK</sequence>
<organism evidence="3 4">
    <name type="scientific">Lacimonas salitolerans</name>
    <dbReference type="NCBI Taxonomy" id="1323750"/>
    <lineage>
        <taxon>Bacteria</taxon>
        <taxon>Pseudomonadati</taxon>
        <taxon>Pseudomonadota</taxon>
        <taxon>Alphaproteobacteria</taxon>
        <taxon>Rhodobacterales</taxon>
        <taxon>Paracoccaceae</taxon>
        <taxon>Lacimonas</taxon>
    </lineage>
</organism>
<evidence type="ECO:0000313" key="4">
    <source>
        <dbReference type="Proteomes" id="UP001597186"/>
    </source>
</evidence>
<keyword evidence="2" id="KW-1133">Transmembrane helix</keyword>
<evidence type="ECO:0000313" key="3">
    <source>
        <dbReference type="EMBL" id="MFD1511420.1"/>
    </source>
</evidence>
<dbReference type="Proteomes" id="UP001597186">
    <property type="component" value="Unassembled WGS sequence"/>
</dbReference>
<name>A0ABW4EKF9_9RHOB</name>
<protein>
    <recommendedName>
        <fullName evidence="5">Secreted protein</fullName>
    </recommendedName>
</protein>
<evidence type="ECO:0000256" key="1">
    <source>
        <dbReference type="SAM" id="MobiDB-lite"/>
    </source>
</evidence>
<dbReference type="EMBL" id="JBHUDD010000158">
    <property type="protein sequence ID" value="MFD1511420.1"/>
    <property type="molecule type" value="Genomic_DNA"/>
</dbReference>
<reference evidence="4" key="1">
    <citation type="journal article" date="2019" name="Int. J. Syst. Evol. Microbiol.">
        <title>The Global Catalogue of Microorganisms (GCM) 10K type strain sequencing project: providing services to taxonomists for standard genome sequencing and annotation.</title>
        <authorList>
            <consortium name="The Broad Institute Genomics Platform"/>
            <consortium name="The Broad Institute Genome Sequencing Center for Infectious Disease"/>
            <person name="Wu L."/>
            <person name="Ma J."/>
        </authorList>
    </citation>
    <scope>NUCLEOTIDE SEQUENCE [LARGE SCALE GENOMIC DNA]</scope>
    <source>
        <strain evidence="4">CGMCC 1.12477</strain>
    </source>
</reference>
<evidence type="ECO:0008006" key="5">
    <source>
        <dbReference type="Google" id="ProtNLM"/>
    </source>
</evidence>
<keyword evidence="2" id="KW-0812">Transmembrane</keyword>
<dbReference type="RefSeq" id="WP_379918596.1">
    <property type="nucleotide sequence ID" value="NZ_JBHUDD010000158.1"/>
</dbReference>
<keyword evidence="2" id="KW-0472">Membrane</keyword>
<accession>A0ABW4EKF9</accession>
<feature type="region of interest" description="Disordered" evidence="1">
    <location>
        <begin position="30"/>
        <end position="59"/>
    </location>
</feature>
<keyword evidence="4" id="KW-1185">Reference proteome</keyword>
<feature type="transmembrane region" description="Helical" evidence="2">
    <location>
        <begin position="6"/>
        <end position="24"/>
    </location>
</feature>
<comment type="caution">
    <text evidence="3">The sequence shown here is derived from an EMBL/GenBank/DDBJ whole genome shotgun (WGS) entry which is preliminary data.</text>
</comment>
<gene>
    <name evidence="3" type="ORF">ACFTOW_18715</name>
</gene>